<evidence type="ECO:0000313" key="1">
    <source>
        <dbReference type="EMBL" id="NJJ02913.1"/>
    </source>
</evidence>
<dbReference type="GeneID" id="92748683"/>
<evidence type="ECO:0000313" key="2">
    <source>
        <dbReference type="EMBL" id="QXB18677.1"/>
    </source>
</evidence>
<evidence type="ECO:0000313" key="4">
    <source>
        <dbReference type="Proteomes" id="UP000683520"/>
    </source>
</evidence>
<sequence>MRLARRDDVAPSSSSRSWLTPGFSASTAFINLAPRLVCVFTVDDGPALTHQQIGELTPSMNQLWNGAADRLAKRALVDTGVEFLVRNPAAALEQTGLPPGLEVGGHGVPPTAWLAHPKTFTVMHRHFQTVLDPHHELVYATRDDQELFIFDAPLHHVRDILGRGALMTYSVGFPLMHDPPVSG</sequence>
<evidence type="ECO:0000313" key="3">
    <source>
        <dbReference type="Proteomes" id="UP000591626"/>
    </source>
</evidence>
<dbReference type="EMBL" id="JAAUVV010000001">
    <property type="protein sequence ID" value="NJJ02913.1"/>
    <property type="molecule type" value="Genomic_DNA"/>
</dbReference>
<gene>
    <name evidence="1" type="ORF">HC138_00745</name>
    <name evidence="2" type="ORF">I6L55_00675</name>
</gene>
<protein>
    <submittedName>
        <fullName evidence="1">Uncharacterized protein</fullName>
    </submittedName>
</protein>
<reference evidence="2 4" key="2">
    <citation type="submission" date="2021-06" db="EMBL/GenBank/DDBJ databases">
        <title>FDA dAtabase for Regulatory Grade micrObial Sequences (FDA-ARGOS): Supporting development and validation of Infectious Disease Dx tests.</title>
        <authorList>
            <person name="Sproer C."/>
            <person name="Gronow S."/>
            <person name="Severitt S."/>
            <person name="Schroder I."/>
            <person name="Tallon L."/>
            <person name="Sadzewicz L."/>
            <person name="Zhao X."/>
            <person name="Boylan J."/>
            <person name="Ott S."/>
            <person name="Bowen H."/>
            <person name="Vavikolanu K."/>
            <person name="Mehta A."/>
            <person name="Aluvathingal J."/>
            <person name="Nadendla S."/>
            <person name="Lowell S."/>
            <person name="Myers T."/>
            <person name="Yan Y."/>
        </authorList>
    </citation>
    <scope>NUCLEOTIDE SEQUENCE [LARGE SCALE GENOMIC DNA]</scope>
    <source>
        <strain evidence="2 4">FDAARGOS 1425</strain>
    </source>
</reference>
<dbReference type="RefSeq" id="WP_070450928.1">
    <property type="nucleotide sequence ID" value="NZ_CP047198.1"/>
</dbReference>
<dbReference type="Proteomes" id="UP000683520">
    <property type="component" value="Chromosome"/>
</dbReference>
<keyword evidence="4" id="KW-1185">Reference proteome</keyword>
<dbReference type="EMBL" id="CP077302">
    <property type="protein sequence ID" value="QXB18677.1"/>
    <property type="molecule type" value="Genomic_DNA"/>
</dbReference>
<organism evidence="1 3">
    <name type="scientific">Corynebacterium coyleae</name>
    <dbReference type="NCBI Taxonomy" id="53374"/>
    <lineage>
        <taxon>Bacteria</taxon>
        <taxon>Bacillati</taxon>
        <taxon>Actinomycetota</taxon>
        <taxon>Actinomycetes</taxon>
        <taxon>Mycobacteriales</taxon>
        <taxon>Corynebacteriaceae</taxon>
        <taxon>Corynebacterium</taxon>
    </lineage>
</organism>
<proteinExistence type="predicted"/>
<dbReference type="AlphaFoldDB" id="A0AAP7CBW2"/>
<accession>A0AAP7CBW2</accession>
<dbReference type="Proteomes" id="UP000591626">
    <property type="component" value="Unassembled WGS sequence"/>
</dbReference>
<name>A0AAP7CBW2_9CORY</name>
<reference evidence="1 3" key="1">
    <citation type="submission" date="2020-03" db="EMBL/GenBank/DDBJ databases">
        <title>Draft genome sequences of bacterial isolates from the female urobiome.</title>
        <authorList>
            <person name="Miller-Ensminger T."/>
            <person name="Wolfe A.J."/>
            <person name="Putonti C."/>
        </authorList>
    </citation>
    <scope>NUCLEOTIDE SEQUENCE [LARGE SCALE GENOMIC DNA]</scope>
    <source>
        <strain evidence="1 3">UMB8490</strain>
    </source>
</reference>